<evidence type="ECO:0000313" key="2">
    <source>
        <dbReference type="Proteomes" id="UP000824782"/>
    </source>
</evidence>
<dbReference type="EMBL" id="WNYA01000001">
    <property type="protein sequence ID" value="KAG8592571.1"/>
    <property type="molecule type" value="Genomic_DNA"/>
</dbReference>
<dbReference type="Proteomes" id="UP000824782">
    <property type="component" value="Unassembled WGS sequence"/>
</dbReference>
<protein>
    <submittedName>
        <fullName evidence="1">Uncharacterized protein</fullName>
    </submittedName>
</protein>
<reference evidence="1" key="1">
    <citation type="thesis" date="2020" institute="ProQuest LLC" country="789 East Eisenhower Parkway, Ann Arbor, MI, USA">
        <title>Comparative Genomics and Chromosome Evolution.</title>
        <authorList>
            <person name="Mudd A.B."/>
        </authorList>
    </citation>
    <scope>NUCLEOTIDE SEQUENCE</scope>
    <source>
        <strain evidence="1">237g6f4</strain>
        <tissue evidence="1">Blood</tissue>
    </source>
</reference>
<gene>
    <name evidence="1" type="ORF">GDO81_000546</name>
</gene>
<sequence>MTFLNNFPMDPTYVKYFLLLRFCDTACSSIFLKEILCFLSLCHTVKYKMVIGSGICRKEARQYPHSTLLLPAAGIAESPVWKTFCFAGC</sequence>
<accession>A0AAV7D5U2</accession>
<keyword evidence="2" id="KW-1185">Reference proteome</keyword>
<evidence type="ECO:0000313" key="1">
    <source>
        <dbReference type="EMBL" id="KAG8592571.1"/>
    </source>
</evidence>
<proteinExistence type="predicted"/>
<dbReference type="AlphaFoldDB" id="A0AAV7D5U2"/>
<comment type="caution">
    <text evidence="1">The sequence shown here is derived from an EMBL/GenBank/DDBJ whole genome shotgun (WGS) entry which is preliminary data.</text>
</comment>
<name>A0AAV7D5U2_ENGPU</name>
<organism evidence="1 2">
    <name type="scientific">Engystomops pustulosus</name>
    <name type="common">Tungara frog</name>
    <name type="synonym">Physalaemus pustulosus</name>
    <dbReference type="NCBI Taxonomy" id="76066"/>
    <lineage>
        <taxon>Eukaryota</taxon>
        <taxon>Metazoa</taxon>
        <taxon>Chordata</taxon>
        <taxon>Craniata</taxon>
        <taxon>Vertebrata</taxon>
        <taxon>Euteleostomi</taxon>
        <taxon>Amphibia</taxon>
        <taxon>Batrachia</taxon>
        <taxon>Anura</taxon>
        <taxon>Neobatrachia</taxon>
        <taxon>Hyloidea</taxon>
        <taxon>Leptodactylidae</taxon>
        <taxon>Leiuperinae</taxon>
        <taxon>Engystomops</taxon>
    </lineage>
</organism>